<evidence type="ECO:0000259" key="2">
    <source>
        <dbReference type="Pfam" id="PF07589"/>
    </source>
</evidence>
<dbReference type="AlphaFoldDB" id="A0A3D9HK83"/>
<evidence type="ECO:0000313" key="3">
    <source>
        <dbReference type="EMBL" id="RED49874.1"/>
    </source>
</evidence>
<dbReference type="Proteomes" id="UP000256845">
    <property type="component" value="Unassembled WGS sequence"/>
</dbReference>
<reference evidence="3 4" key="1">
    <citation type="submission" date="2018-07" db="EMBL/GenBank/DDBJ databases">
        <title>Genomic Encyclopedia of Type Strains, Phase III (KMG-III): the genomes of soil and plant-associated and newly described type strains.</title>
        <authorList>
            <person name="Whitman W."/>
        </authorList>
    </citation>
    <scope>NUCLEOTIDE SEQUENCE [LARGE SCALE GENOMIC DNA]</scope>
    <source>
        <strain evidence="3 4">CECT 8488</strain>
    </source>
</reference>
<proteinExistence type="predicted"/>
<dbReference type="EMBL" id="QRDW01000005">
    <property type="protein sequence ID" value="RED49874.1"/>
    <property type="molecule type" value="Genomic_DNA"/>
</dbReference>
<evidence type="ECO:0000313" key="4">
    <source>
        <dbReference type="Proteomes" id="UP000256845"/>
    </source>
</evidence>
<dbReference type="RefSeq" id="WP_181905355.1">
    <property type="nucleotide sequence ID" value="NZ_QRDW01000005.1"/>
</dbReference>
<sequence>MKTLTKFAIAAAALGAATFAQVANAAPILNFNLTQGGTVDIDTSNASDGTGAVGTNLAVDYVQDIANPITNGVLNFNTGAYEATNNYGSFVETVFGPVGNFTLTGTYNGFTGVLLSGTVASASLNQQFSFNGGLQRAWMDLGLVIDTVADVLLPLVGIDPNAPDFVPVTSKAGFESNNLTKDTDSAEPGATIADGSYSNQGGRLTVDVPEPMTLGLLGLGLVGLGMARRRKAA</sequence>
<feature type="chain" id="PRO_5017756375" evidence="1">
    <location>
        <begin position="26"/>
        <end position="233"/>
    </location>
</feature>
<accession>A0A3D9HK83</accession>
<protein>
    <submittedName>
        <fullName evidence="3">Putative secreted protein with PEP-CTERM sorting signal</fullName>
    </submittedName>
</protein>
<dbReference type="InterPro" id="IPR013424">
    <property type="entry name" value="Ice-binding_C"/>
</dbReference>
<comment type="caution">
    <text evidence="3">The sequence shown here is derived from an EMBL/GenBank/DDBJ whole genome shotgun (WGS) entry which is preliminary data.</text>
</comment>
<dbReference type="NCBIfam" id="TIGR02595">
    <property type="entry name" value="PEP_CTERM"/>
    <property type="match status" value="1"/>
</dbReference>
<name>A0A3D9HK83_9PROT</name>
<organism evidence="3 4">
    <name type="scientific">Aestuariispira insulae</name>
    <dbReference type="NCBI Taxonomy" id="1461337"/>
    <lineage>
        <taxon>Bacteria</taxon>
        <taxon>Pseudomonadati</taxon>
        <taxon>Pseudomonadota</taxon>
        <taxon>Alphaproteobacteria</taxon>
        <taxon>Rhodospirillales</taxon>
        <taxon>Kiloniellaceae</taxon>
        <taxon>Aestuariispira</taxon>
    </lineage>
</organism>
<feature type="signal peptide" evidence="1">
    <location>
        <begin position="1"/>
        <end position="25"/>
    </location>
</feature>
<feature type="domain" description="Ice-binding protein C-terminal" evidence="2">
    <location>
        <begin position="207"/>
        <end position="230"/>
    </location>
</feature>
<dbReference type="Pfam" id="PF07589">
    <property type="entry name" value="PEP-CTERM"/>
    <property type="match status" value="1"/>
</dbReference>
<keyword evidence="1" id="KW-0732">Signal</keyword>
<keyword evidence="4" id="KW-1185">Reference proteome</keyword>
<gene>
    <name evidence="3" type="ORF">DFP90_105246</name>
</gene>
<evidence type="ECO:0000256" key="1">
    <source>
        <dbReference type="SAM" id="SignalP"/>
    </source>
</evidence>